<dbReference type="Proteomes" id="UP001482231">
    <property type="component" value="Unassembled WGS sequence"/>
</dbReference>
<dbReference type="SUPFAM" id="SSF141868">
    <property type="entry name" value="EAL domain-like"/>
    <property type="match status" value="1"/>
</dbReference>
<feature type="transmembrane region" description="Helical" evidence="1">
    <location>
        <begin position="40"/>
        <end position="63"/>
    </location>
</feature>
<proteinExistence type="predicted"/>
<sequence length="692" mass="75577">MALKWGSAPAATVVMARDPRFLPSPKGEPGRDSGQGISSGIVAGFLVVLVLLGALTVLALHAVTEANQRLERIAENHNVKTELATTMHNALRERALAMHAMPIITDAFEKDAMAQYFHAQGVVYMEARAKLQNMPLSQAEQTILARIAALTREAQPEVERVVDMATFTDDSDAIFERIRSVAMPRQRAIAREVNQLIELQREQTAKALAQARSSYQAVRTLLLALGTAAVLVGLTVAAFVSRRVAHQAGLLARQALYDPLTGLANRCLLQDRLSGEIAQAQRQSTSFGVVLLDLDHFKEVNDTLGHEVGDEVLREVARRLVGTVRGEDTVSRLGGDEYVLLLHGLAEKNAQVVALKILAALDRPFVWQGNLIDLGASLGVALYPAHGEDASSLIRCADIAMYAAKRSGRGWALYSTEQDRLGRADLSFRSELREAIRNDELVLHYQPKIDLHTRRVVGLEALVRWDHPVKGFLSPDRFILLAEQAGLIGALTEWVLERALRDLVRLHHDGHLLHAAVNLSARSLHDLGLPASIETLLARAGMAPDHLMLEITESAVMANPSDSLAILTELDRMGVRLAIDDFGTGYSSLAYLKRLPVDEVKIDKSFVLDLATNESDAVIVRSTIDLAHNLGLSVTAEGVETQDIWDTLTILGCDCAQGYHMARPMGLNALRQWLRTSPWAGGENAASQVLSP</sequence>
<evidence type="ECO:0000313" key="5">
    <source>
        <dbReference type="Proteomes" id="UP001482231"/>
    </source>
</evidence>
<dbReference type="InterPro" id="IPR052155">
    <property type="entry name" value="Biofilm_reg_signaling"/>
</dbReference>
<keyword evidence="1" id="KW-1133">Transmembrane helix</keyword>
<dbReference type="PANTHER" id="PTHR44757">
    <property type="entry name" value="DIGUANYLATE CYCLASE DGCP"/>
    <property type="match status" value="1"/>
</dbReference>
<dbReference type="EMBL" id="JBAJEX010000003">
    <property type="protein sequence ID" value="MEO1766579.1"/>
    <property type="molecule type" value="Genomic_DNA"/>
</dbReference>
<organism evidence="4 5">
    <name type="scientific">Thiobacter aerophilum</name>
    <dbReference type="NCBI Taxonomy" id="3121275"/>
    <lineage>
        <taxon>Bacteria</taxon>
        <taxon>Pseudomonadati</taxon>
        <taxon>Pseudomonadota</taxon>
        <taxon>Betaproteobacteria</taxon>
        <taxon>Burkholderiales</taxon>
        <taxon>Thiobacteraceae</taxon>
        <taxon>Thiobacter</taxon>
    </lineage>
</organism>
<dbReference type="RefSeq" id="WP_347307690.1">
    <property type="nucleotide sequence ID" value="NZ_JBAJEX010000003.1"/>
</dbReference>
<dbReference type="InterPro" id="IPR024478">
    <property type="entry name" value="HlyB_4HB_MCP"/>
</dbReference>
<dbReference type="InterPro" id="IPR047347">
    <property type="entry name" value="YvaQ-like_sensor"/>
</dbReference>
<comment type="caution">
    <text evidence="4">The sequence shown here is derived from an EMBL/GenBank/DDBJ whole genome shotgun (WGS) entry which is preliminary data.</text>
</comment>
<protein>
    <submittedName>
        <fullName evidence="4">EAL domain-containing protein</fullName>
    </submittedName>
</protein>
<dbReference type="InterPro" id="IPR001633">
    <property type="entry name" value="EAL_dom"/>
</dbReference>
<keyword evidence="1" id="KW-0472">Membrane</keyword>
<dbReference type="SMART" id="SM00052">
    <property type="entry name" value="EAL"/>
    <property type="match status" value="1"/>
</dbReference>
<feature type="domain" description="GGDEF" evidence="3">
    <location>
        <begin position="285"/>
        <end position="417"/>
    </location>
</feature>
<dbReference type="CDD" id="cd19411">
    <property type="entry name" value="MCP2201-like_sensor"/>
    <property type="match status" value="1"/>
</dbReference>
<dbReference type="PANTHER" id="PTHR44757:SF2">
    <property type="entry name" value="BIOFILM ARCHITECTURE MAINTENANCE PROTEIN MBAA"/>
    <property type="match status" value="1"/>
</dbReference>
<dbReference type="PROSITE" id="PS50883">
    <property type="entry name" value="EAL"/>
    <property type="match status" value="1"/>
</dbReference>
<feature type="transmembrane region" description="Helical" evidence="1">
    <location>
        <begin position="221"/>
        <end position="240"/>
    </location>
</feature>
<dbReference type="SUPFAM" id="SSF55073">
    <property type="entry name" value="Nucleotide cyclase"/>
    <property type="match status" value="1"/>
</dbReference>
<gene>
    <name evidence="4" type="ORF">V6E02_05085</name>
</gene>
<dbReference type="SMART" id="SM00267">
    <property type="entry name" value="GGDEF"/>
    <property type="match status" value="1"/>
</dbReference>
<dbReference type="CDD" id="cd01949">
    <property type="entry name" value="GGDEF"/>
    <property type="match status" value="1"/>
</dbReference>
<dbReference type="Pfam" id="PF12729">
    <property type="entry name" value="4HB_MCP_1"/>
    <property type="match status" value="1"/>
</dbReference>
<evidence type="ECO:0000259" key="2">
    <source>
        <dbReference type="PROSITE" id="PS50883"/>
    </source>
</evidence>
<keyword evidence="1" id="KW-0812">Transmembrane</keyword>
<name>A0ABV0EDE8_9BURK</name>
<keyword evidence="5" id="KW-1185">Reference proteome</keyword>
<feature type="domain" description="EAL" evidence="2">
    <location>
        <begin position="425"/>
        <end position="678"/>
    </location>
</feature>
<dbReference type="InterPro" id="IPR029787">
    <property type="entry name" value="Nucleotide_cyclase"/>
</dbReference>
<evidence type="ECO:0000313" key="4">
    <source>
        <dbReference type="EMBL" id="MEO1766579.1"/>
    </source>
</evidence>
<dbReference type="Gene3D" id="3.20.20.450">
    <property type="entry name" value="EAL domain"/>
    <property type="match status" value="1"/>
</dbReference>
<dbReference type="CDD" id="cd01948">
    <property type="entry name" value="EAL"/>
    <property type="match status" value="1"/>
</dbReference>
<dbReference type="InterPro" id="IPR043128">
    <property type="entry name" value="Rev_trsase/Diguanyl_cyclase"/>
</dbReference>
<dbReference type="InterPro" id="IPR000160">
    <property type="entry name" value="GGDEF_dom"/>
</dbReference>
<dbReference type="Pfam" id="PF00990">
    <property type="entry name" value="GGDEF"/>
    <property type="match status" value="1"/>
</dbReference>
<dbReference type="Pfam" id="PF00563">
    <property type="entry name" value="EAL"/>
    <property type="match status" value="1"/>
</dbReference>
<dbReference type="Gene3D" id="3.30.70.270">
    <property type="match status" value="1"/>
</dbReference>
<dbReference type="NCBIfam" id="TIGR00254">
    <property type="entry name" value="GGDEF"/>
    <property type="match status" value="1"/>
</dbReference>
<evidence type="ECO:0000259" key="3">
    <source>
        <dbReference type="PROSITE" id="PS50887"/>
    </source>
</evidence>
<evidence type="ECO:0000256" key="1">
    <source>
        <dbReference type="SAM" id="Phobius"/>
    </source>
</evidence>
<dbReference type="InterPro" id="IPR035919">
    <property type="entry name" value="EAL_sf"/>
</dbReference>
<accession>A0ABV0EDE8</accession>
<dbReference type="PROSITE" id="PS50887">
    <property type="entry name" value="GGDEF"/>
    <property type="match status" value="1"/>
</dbReference>
<reference evidence="4 5" key="1">
    <citation type="submission" date="2024-02" db="EMBL/GenBank/DDBJ databases">
        <title>New thermophilic sulfur-oxidizing bacteria from a hot springs of the Uzon caldera (Kamchatka, Russia).</title>
        <authorList>
            <person name="Dukat A.M."/>
            <person name="Elcheninov A.G."/>
            <person name="Frolov E.N."/>
        </authorList>
    </citation>
    <scope>NUCLEOTIDE SEQUENCE [LARGE SCALE GENOMIC DNA]</scope>
    <source>
        <strain evidence="4 5">AK1</strain>
    </source>
</reference>